<evidence type="ECO:0000256" key="1">
    <source>
        <dbReference type="SAM" id="MobiDB-lite"/>
    </source>
</evidence>
<dbReference type="Gene3D" id="6.10.140.1020">
    <property type="match status" value="1"/>
</dbReference>
<reference evidence="2" key="1">
    <citation type="journal article" date="2021" name="New Phytol.">
        <title>Evolutionary innovations through gain and loss of genes in the ectomycorrhizal Boletales.</title>
        <authorList>
            <person name="Wu G."/>
            <person name="Miyauchi S."/>
            <person name="Morin E."/>
            <person name="Kuo A."/>
            <person name="Drula E."/>
            <person name="Varga T."/>
            <person name="Kohler A."/>
            <person name="Feng B."/>
            <person name="Cao Y."/>
            <person name="Lipzen A."/>
            <person name="Daum C."/>
            <person name="Hundley H."/>
            <person name="Pangilinan J."/>
            <person name="Johnson J."/>
            <person name="Barry K."/>
            <person name="LaButti K."/>
            <person name="Ng V."/>
            <person name="Ahrendt S."/>
            <person name="Min B."/>
            <person name="Choi I.G."/>
            <person name="Park H."/>
            <person name="Plett J.M."/>
            <person name="Magnuson J."/>
            <person name="Spatafora J.W."/>
            <person name="Nagy L.G."/>
            <person name="Henrissat B."/>
            <person name="Grigoriev I.V."/>
            <person name="Yang Z.L."/>
            <person name="Xu J."/>
            <person name="Martin F.M."/>
        </authorList>
    </citation>
    <scope>NUCLEOTIDE SEQUENCE</scope>
    <source>
        <strain evidence="2">KKN 215</strain>
    </source>
</reference>
<comment type="caution">
    <text evidence="2">The sequence shown here is derived from an EMBL/GenBank/DDBJ whole genome shotgun (WGS) entry which is preliminary data.</text>
</comment>
<organism evidence="2 3">
    <name type="scientific">Cristinia sonorae</name>
    <dbReference type="NCBI Taxonomy" id="1940300"/>
    <lineage>
        <taxon>Eukaryota</taxon>
        <taxon>Fungi</taxon>
        <taxon>Dikarya</taxon>
        <taxon>Basidiomycota</taxon>
        <taxon>Agaricomycotina</taxon>
        <taxon>Agaricomycetes</taxon>
        <taxon>Agaricomycetidae</taxon>
        <taxon>Agaricales</taxon>
        <taxon>Pleurotineae</taxon>
        <taxon>Stephanosporaceae</taxon>
        <taxon>Cristinia</taxon>
    </lineage>
</organism>
<dbReference type="Proteomes" id="UP000813824">
    <property type="component" value="Unassembled WGS sequence"/>
</dbReference>
<feature type="compositionally biased region" description="Polar residues" evidence="1">
    <location>
        <begin position="56"/>
        <end position="71"/>
    </location>
</feature>
<feature type="compositionally biased region" description="Polar residues" evidence="1">
    <location>
        <begin position="624"/>
        <end position="640"/>
    </location>
</feature>
<feature type="region of interest" description="Disordered" evidence="1">
    <location>
        <begin position="519"/>
        <end position="645"/>
    </location>
</feature>
<feature type="compositionally biased region" description="Low complexity" evidence="1">
    <location>
        <begin position="463"/>
        <end position="472"/>
    </location>
</feature>
<dbReference type="AlphaFoldDB" id="A0A8K0UWJ0"/>
<evidence type="ECO:0000313" key="2">
    <source>
        <dbReference type="EMBL" id="KAH8106259.1"/>
    </source>
</evidence>
<feature type="compositionally biased region" description="Low complexity" evidence="1">
    <location>
        <begin position="572"/>
        <end position="585"/>
    </location>
</feature>
<accession>A0A8K0UWJ0</accession>
<name>A0A8K0UWJ0_9AGAR</name>
<feature type="region of interest" description="Disordered" evidence="1">
    <location>
        <begin position="709"/>
        <end position="729"/>
    </location>
</feature>
<evidence type="ECO:0000313" key="3">
    <source>
        <dbReference type="Proteomes" id="UP000813824"/>
    </source>
</evidence>
<feature type="region of interest" description="Disordered" evidence="1">
    <location>
        <begin position="50"/>
        <end position="85"/>
    </location>
</feature>
<sequence length="800" mass="86379">MSYLPPIYPTVGHLVTIQDSVSRESVPSTHGSPATVHTTFEDVSKMQLESSELHTEVSTTSVQRNNETISSEPLELPQHGASYTTPDSRQAILDEATAEFTQVNHSSQSVANNDTSSVEEQEDAMLAFASQDDLDLGPAPETVPELPEVCPQPMIYDISSQESSTLASVAGLHSSPSLRPTTPAAERVLDTVFLDDHNDLLGLPAPPDVDGRPLVPGVGYSLLRISVTSPVAAPRSPTRPVTFSSLGPDKLDSVANHAEPTALSRMNELPLNNVVDRITLVEALSKDTDIPYEATSLELEDVPAEPLYIMSPSSPQAELLDFPCSTFDDSCQSDDTNTCLDSALLTSEETSCDNPEDDLGASTIELDGVNFQALNGQNGLPLEENLVIRTASPVSAVANSMDELSRDGIPDCTMAESEDSEDTGEDWTLPPSSQGAFSSSPIPSSSPPKIFSSSPPEWANLCTPPSSSPPTSDITKFQQDEVASLNGTPSGVLEDCSLQLENDLKDENDDNPVIKRAKLKLDSTLLSPPRPPNPKRQTIASQKKQYKKLATAFRSPLIDSGSPLLRKDGVYSNGRSSSGSPSTTGVHRDTDVKTDDTIFRDTQSDQKDYTNSAAKQFKSPLMQRLSSGNSSATYHTSSTDKGGHPVNMQTLMAQVQKLKQAIKIKENISGGPGDKLEDLVKKWTRVGREVAWEVWDYVKDNEVDQGAGGWANENGAFGGQKRPFDGWGEEGGDKKRVKYKYDGWEWDGDEKGDAQEGQGMDVDEEAQALNHTLGTMLRFMGIAPETLGWDEGEGDFVGEV</sequence>
<proteinExistence type="predicted"/>
<feature type="compositionally biased region" description="Acidic residues" evidence="1">
    <location>
        <begin position="416"/>
        <end position="425"/>
    </location>
</feature>
<dbReference type="OrthoDB" id="27934at2759"/>
<protein>
    <submittedName>
        <fullName evidence="2">Uncharacterized protein</fullName>
    </submittedName>
</protein>
<dbReference type="EMBL" id="JAEVFJ010000003">
    <property type="protein sequence ID" value="KAH8106259.1"/>
    <property type="molecule type" value="Genomic_DNA"/>
</dbReference>
<gene>
    <name evidence="2" type="ORF">BXZ70DRAFT_427966</name>
</gene>
<feature type="compositionally biased region" description="Basic and acidic residues" evidence="1">
    <location>
        <begin position="586"/>
        <end position="608"/>
    </location>
</feature>
<keyword evidence="3" id="KW-1185">Reference proteome</keyword>
<feature type="compositionally biased region" description="Low complexity" evidence="1">
    <location>
        <begin position="430"/>
        <end position="456"/>
    </location>
</feature>
<feature type="region of interest" description="Disordered" evidence="1">
    <location>
        <begin position="402"/>
        <end position="476"/>
    </location>
</feature>